<proteinExistence type="predicted"/>
<evidence type="ECO:0000313" key="3">
    <source>
        <dbReference type="Proteomes" id="UP000037035"/>
    </source>
</evidence>
<dbReference type="EMBL" id="LAVV01008177">
    <property type="protein sequence ID" value="KNZ53548.1"/>
    <property type="molecule type" value="Genomic_DNA"/>
</dbReference>
<keyword evidence="3" id="KW-1185">Reference proteome</keyword>
<protein>
    <submittedName>
        <fullName evidence="2">Uncharacterized protein</fullName>
    </submittedName>
</protein>
<comment type="caution">
    <text evidence="2">The sequence shown here is derived from an EMBL/GenBank/DDBJ whole genome shotgun (WGS) entry which is preliminary data.</text>
</comment>
<dbReference type="AlphaFoldDB" id="A0A0L6UYD8"/>
<sequence length="473" mass="53915">MRNLNSHCKKTLFKCLKLTCRISGKLLLLLQTFCKMTVPKHLCMQTGGVWITDWLEHAASQLQTGEQVVFAVIIFQQRLEDSSFNWENVLVATSVNDGMKNNSGNGFKNKIKGGTLLRVHFHVQSMVATLAFLWWILTTFHCYDLVTPSRTCQGFPQLGDYLQPPHLCKFPTPFHNSVSILLSTSLEPSRADMFFLLTAVFQHFFLRLRAAKCNLSPFSPQVNIFQRCNYFVPDSMSEHRTSQFLTYLYNLVTGNIFPPPFVHCALVSHLTFFHHPCYLSITPFTSNFFPTDSQQQLFSPHVLCTTGLCFPFPSSCNMGTKPESFSTSQLLCLSSRHVGQFFSATIGFPGFGLEVEAQKQLPIGVELAAFPELLLFLDVIDCWCLCGIDQRICFCQDFSCFLSHTHEAMPQTGNKKVYSNIESQSMIYFANIFTILFHDMVHGLYNYICFQDVEDKLRARDPFTIRINTAEKN</sequence>
<dbReference type="VEuPathDB" id="FungiDB:VP01_3207g1"/>
<keyword evidence="1" id="KW-0812">Transmembrane</keyword>
<dbReference type="Proteomes" id="UP000037035">
    <property type="component" value="Unassembled WGS sequence"/>
</dbReference>
<evidence type="ECO:0000256" key="1">
    <source>
        <dbReference type="SAM" id="Phobius"/>
    </source>
</evidence>
<feature type="transmembrane region" description="Helical" evidence="1">
    <location>
        <begin position="116"/>
        <end position="137"/>
    </location>
</feature>
<evidence type="ECO:0000313" key="2">
    <source>
        <dbReference type="EMBL" id="KNZ53548.1"/>
    </source>
</evidence>
<accession>A0A0L6UYD8</accession>
<keyword evidence="1" id="KW-1133">Transmembrane helix</keyword>
<organism evidence="2 3">
    <name type="scientific">Puccinia sorghi</name>
    <dbReference type="NCBI Taxonomy" id="27349"/>
    <lineage>
        <taxon>Eukaryota</taxon>
        <taxon>Fungi</taxon>
        <taxon>Dikarya</taxon>
        <taxon>Basidiomycota</taxon>
        <taxon>Pucciniomycotina</taxon>
        <taxon>Pucciniomycetes</taxon>
        <taxon>Pucciniales</taxon>
        <taxon>Pucciniaceae</taxon>
        <taxon>Puccinia</taxon>
    </lineage>
</organism>
<name>A0A0L6UYD8_9BASI</name>
<keyword evidence="1" id="KW-0472">Membrane</keyword>
<dbReference type="STRING" id="27349.A0A0L6UYD8"/>
<gene>
    <name evidence="2" type="ORF">VP01_3207g1</name>
</gene>
<reference evidence="2 3" key="1">
    <citation type="submission" date="2015-08" db="EMBL/GenBank/DDBJ databases">
        <title>Next Generation Sequencing and Analysis of the Genome of Puccinia sorghi L Schw, the Causal Agent of Maize Common Rust.</title>
        <authorList>
            <person name="Rochi L."/>
            <person name="Burguener G."/>
            <person name="Darino M."/>
            <person name="Turjanski A."/>
            <person name="Kreff E."/>
            <person name="Dieguez M.J."/>
            <person name="Sacco F."/>
        </authorList>
    </citation>
    <scope>NUCLEOTIDE SEQUENCE [LARGE SCALE GENOMIC DNA]</scope>
    <source>
        <strain evidence="2 3">RO10H11247</strain>
    </source>
</reference>